<dbReference type="InterPro" id="IPR050188">
    <property type="entry name" value="RluA_PseudoU_synthase"/>
</dbReference>
<dbReference type="InterPro" id="IPR006145">
    <property type="entry name" value="PsdUridine_synth_RsuA/RluA"/>
</dbReference>
<accession>B8C9J1</accession>
<dbReference type="STRING" id="35128.B8C9J1"/>
<evidence type="ECO:0000313" key="4">
    <source>
        <dbReference type="Proteomes" id="UP000001449"/>
    </source>
</evidence>
<dbReference type="InParanoid" id="B8C9J1"/>
<sequence>RIVHPYPFTFATFAKARWVGRTVVDVYNEEFGSYPKSYYEAAIDAGRILVSGRPVDREYKIQGGDELNHLVHRHEPAVGLSDIIYDNGTITADYTEHPPVQIVYEDNSLLIVDKPSTIAIHTSGAYNYNSLFEILSYWNPQAYGLGRLFTVHRLDRLTSGLVLIAKTPELARSMGKCIMERDGCEKLYLTRVKGKFPLNVMEKVASDGGIDAQNDNEHPHLTEEADRKGIKPAQTSFTLLTYDAVSDTSVVLAKPVTGRTHQIRLHLQQLGHPIANDHCY</sequence>
<feature type="non-terminal residue" evidence="3">
    <location>
        <position position="1"/>
    </location>
</feature>
<keyword evidence="1" id="KW-0694">RNA-binding</keyword>
<dbReference type="SUPFAM" id="SSF55120">
    <property type="entry name" value="Pseudouridine synthase"/>
    <property type="match status" value="1"/>
</dbReference>
<dbReference type="RefSeq" id="XP_002292855.1">
    <property type="nucleotide sequence ID" value="XM_002292819.1"/>
</dbReference>
<dbReference type="PANTHER" id="PTHR21600:SF40">
    <property type="entry name" value="PSEUDOURIDYLATE SYNTHASE RPUSD2"/>
    <property type="match status" value="1"/>
</dbReference>
<protein>
    <recommendedName>
        <fullName evidence="2">Pseudouridine synthase RsuA/RluA-like domain-containing protein</fullName>
    </recommendedName>
</protein>
<gene>
    <name evidence="3" type="ORF">THAPSDRAFT_36511</name>
</gene>
<evidence type="ECO:0000313" key="3">
    <source>
        <dbReference type="EMBL" id="EED90051.1"/>
    </source>
</evidence>
<dbReference type="OMA" id="THKHEPP"/>
<feature type="domain" description="Pseudouridine synthase RsuA/RluA-like" evidence="2">
    <location>
        <begin position="109"/>
        <end position="269"/>
    </location>
</feature>
<dbReference type="GO" id="GO:0003723">
    <property type="term" value="F:RNA binding"/>
    <property type="evidence" value="ECO:0007669"/>
    <property type="project" value="UniProtKB-KW"/>
</dbReference>
<reference evidence="3 4" key="2">
    <citation type="journal article" date="2008" name="Nature">
        <title>The Phaeodactylum genome reveals the evolutionary history of diatom genomes.</title>
        <authorList>
            <person name="Bowler C."/>
            <person name="Allen A.E."/>
            <person name="Badger J.H."/>
            <person name="Grimwood J."/>
            <person name="Jabbari K."/>
            <person name="Kuo A."/>
            <person name="Maheswari U."/>
            <person name="Martens C."/>
            <person name="Maumus F."/>
            <person name="Otillar R.P."/>
            <person name="Rayko E."/>
            <person name="Salamov A."/>
            <person name="Vandepoele K."/>
            <person name="Beszteri B."/>
            <person name="Gruber A."/>
            <person name="Heijde M."/>
            <person name="Katinka M."/>
            <person name="Mock T."/>
            <person name="Valentin K."/>
            <person name="Verret F."/>
            <person name="Berges J.A."/>
            <person name="Brownlee C."/>
            <person name="Cadoret J.P."/>
            <person name="Chiovitti A."/>
            <person name="Choi C.J."/>
            <person name="Coesel S."/>
            <person name="De Martino A."/>
            <person name="Detter J.C."/>
            <person name="Durkin C."/>
            <person name="Falciatore A."/>
            <person name="Fournet J."/>
            <person name="Haruta M."/>
            <person name="Huysman M.J."/>
            <person name="Jenkins B.D."/>
            <person name="Jiroutova K."/>
            <person name="Jorgensen R.E."/>
            <person name="Joubert Y."/>
            <person name="Kaplan A."/>
            <person name="Kroger N."/>
            <person name="Kroth P.G."/>
            <person name="La Roche J."/>
            <person name="Lindquist E."/>
            <person name="Lommer M."/>
            <person name="Martin-Jezequel V."/>
            <person name="Lopez P.J."/>
            <person name="Lucas S."/>
            <person name="Mangogna M."/>
            <person name="McGinnis K."/>
            <person name="Medlin L.K."/>
            <person name="Montsant A."/>
            <person name="Oudot-Le Secq M.P."/>
            <person name="Napoli C."/>
            <person name="Obornik M."/>
            <person name="Parker M.S."/>
            <person name="Petit J.L."/>
            <person name="Porcel B.M."/>
            <person name="Poulsen N."/>
            <person name="Robison M."/>
            <person name="Rychlewski L."/>
            <person name="Rynearson T.A."/>
            <person name="Schmutz J."/>
            <person name="Shapiro H."/>
            <person name="Siaut M."/>
            <person name="Stanley M."/>
            <person name="Sussman M.R."/>
            <person name="Taylor A.R."/>
            <person name="Vardi A."/>
            <person name="von Dassow P."/>
            <person name="Vyverman W."/>
            <person name="Willis A."/>
            <person name="Wyrwicz L.S."/>
            <person name="Rokhsar D.S."/>
            <person name="Weissenbach J."/>
            <person name="Armbrust E.V."/>
            <person name="Green B.R."/>
            <person name="Van de Peer Y."/>
            <person name="Grigoriev I.V."/>
        </authorList>
    </citation>
    <scope>NUCLEOTIDE SEQUENCE [LARGE SCALE GENOMIC DNA]</scope>
    <source>
        <strain evidence="3 4">CCMP1335</strain>
    </source>
</reference>
<dbReference type="GO" id="GO:0009982">
    <property type="term" value="F:pseudouridine synthase activity"/>
    <property type="evidence" value="ECO:0000318"/>
    <property type="project" value="GO_Central"/>
</dbReference>
<dbReference type="GO" id="GO:0000455">
    <property type="term" value="P:enzyme-directed rRNA pseudouridine synthesis"/>
    <property type="evidence" value="ECO:0000318"/>
    <property type="project" value="GO_Central"/>
</dbReference>
<reference evidence="3 4" key="1">
    <citation type="journal article" date="2004" name="Science">
        <title>The genome of the diatom Thalassiosira pseudonana: ecology, evolution, and metabolism.</title>
        <authorList>
            <person name="Armbrust E.V."/>
            <person name="Berges J.A."/>
            <person name="Bowler C."/>
            <person name="Green B.R."/>
            <person name="Martinez D."/>
            <person name="Putnam N.H."/>
            <person name="Zhou S."/>
            <person name="Allen A.E."/>
            <person name="Apt K.E."/>
            <person name="Bechner M."/>
            <person name="Brzezinski M.A."/>
            <person name="Chaal B.K."/>
            <person name="Chiovitti A."/>
            <person name="Davis A.K."/>
            <person name="Demarest M.S."/>
            <person name="Detter J.C."/>
            <person name="Glavina T."/>
            <person name="Goodstein D."/>
            <person name="Hadi M.Z."/>
            <person name="Hellsten U."/>
            <person name="Hildebrand M."/>
            <person name="Jenkins B.D."/>
            <person name="Jurka J."/>
            <person name="Kapitonov V.V."/>
            <person name="Kroger N."/>
            <person name="Lau W.W."/>
            <person name="Lane T.W."/>
            <person name="Larimer F.W."/>
            <person name="Lippmeier J.C."/>
            <person name="Lucas S."/>
            <person name="Medina M."/>
            <person name="Montsant A."/>
            <person name="Obornik M."/>
            <person name="Parker M.S."/>
            <person name="Palenik B."/>
            <person name="Pazour G.J."/>
            <person name="Richardson P.M."/>
            <person name="Rynearson T.A."/>
            <person name="Saito M.A."/>
            <person name="Schwartz D.C."/>
            <person name="Thamatrakoln K."/>
            <person name="Valentin K."/>
            <person name="Vardi A."/>
            <person name="Wilkerson F.P."/>
            <person name="Rokhsar D.S."/>
        </authorList>
    </citation>
    <scope>NUCLEOTIDE SEQUENCE [LARGE SCALE GENOMIC DNA]</scope>
    <source>
        <strain evidence="3 4">CCMP1335</strain>
    </source>
</reference>
<dbReference type="PROSITE" id="PS01129">
    <property type="entry name" value="PSI_RLU"/>
    <property type="match status" value="1"/>
</dbReference>
<dbReference type="eggNOG" id="KOG1919">
    <property type="taxonomic scope" value="Eukaryota"/>
</dbReference>
<dbReference type="Proteomes" id="UP000001449">
    <property type="component" value="Chromosome 10"/>
</dbReference>
<dbReference type="PROSITE" id="PS50889">
    <property type="entry name" value="S4"/>
    <property type="match status" value="1"/>
</dbReference>
<dbReference type="GeneID" id="7445914"/>
<dbReference type="KEGG" id="tps:THAPSDRAFT_36511"/>
<dbReference type="InterPro" id="IPR006224">
    <property type="entry name" value="PsdUridine_synth_RluA-like_CS"/>
</dbReference>
<evidence type="ECO:0000256" key="1">
    <source>
        <dbReference type="PROSITE-ProRule" id="PRU00182"/>
    </source>
</evidence>
<dbReference type="PaxDb" id="35128-Thaps36511"/>
<dbReference type="AlphaFoldDB" id="B8C9J1"/>
<name>B8C9J1_THAPS</name>
<dbReference type="Pfam" id="PF00849">
    <property type="entry name" value="PseudoU_synth_2"/>
    <property type="match status" value="1"/>
</dbReference>
<feature type="non-terminal residue" evidence="3">
    <location>
        <position position="280"/>
    </location>
</feature>
<dbReference type="InterPro" id="IPR020103">
    <property type="entry name" value="PsdUridine_synth_cat_dom_sf"/>
</dbReference>
<dbReference type="EMBL" id="CM000646">
    <property type="protein sequence ID" value="EED90051.1"/>
    <property type="molecule type" value="Genomic_DNA"/>
</dbReference>
<dbReference type="Gene3D" id="3.30.2350.10">
    <property type="entry name" value="Pseudouridine synthase"/>
    <property type="match status" value="1"/>
</dbReference>
<proteinExistence type="predicted"/>
<organism evidence="3 4">
    <name type="scientific">Thalassiosira pseudonana</name>
    <name type="common">Marine diatom</name>
    <name type="synonym">Cyclotella nana</name>
    <dbReference type="NCBI Taxonomy" id="35128"/>
    <lineage>
        <taxon>Eukaryota</taxon>
        <taxon>Sar</taxon>
        <taxon>Stramenopiles</taxon>
        <taxon>Ochrophyta</taxon>
        <taxon>Bacillariophyta</taxon>
        <taxon>Coscinodiscophyceae</taxon>
        <taxon>Thalassiosirophycidae</taxon>
        <taxon>Thalassiosirales</taxon>
        <taxon>Thalassiosiraceae</taxon>
        <taxon>Thalassiosira</taxon>
    </lineage>
</organism>
<keyword evidence="4" id="KW-1185">Reference proteome</keyword>
<dbReference type="HOGENOM" id="CLU_016902_12_1_1"/>
<evidence type="ECO:0000259" key="2">
    <source>
        <dbReference type="Pfam" id="PF00849"/>
    </source>
</evidence>
<dbReference type="PANTHER" id="PTHR21600">
    <property type="entry name" value="MITOCHONDRIAL RNA PSEUDOURIDINE SYNTHASE"/>
    <property type="match status" value="1"/>
</dbReference>